<organism evidence="1 2">
    <name type="scientific">Trematosphaeria pertusa</name>
    <dbReference type="NCBI Taxonomy" id="390896"/>
    <lineage>
        <taxon>Eukaryota</taxon>
        <taxon>Fungi</taxon>
        <taxon>Dikarya</taxon>
        <taxon>Ascomycota</taxon>
        <taxon>Pezizomycotina</taxon>
        <taxon>Dothideomycetes</taxon>
        <taxon>Pleosporomycetidae</taxon>
        <taxon>Pleosporales</taxon>
        <taxon>Massarineae</taxon>
        <taxon>Trematosphaeriaceae</taxon>
        <taxon>Trematosphaeria</taxon>
    </lineage>
</organism>
<name>A0A6A6IDY2_9PLEO</name>
<dbReference type="RefSeq" id="XP_033682784.1">
    <property type="nucleotide sequence ID" value="XM_033829387.1"/>
</dbReference>
<accession>A0A6A6IDY2</accession>
<proteinExistence type="predicted"/>
<evidence type="ECO:0000313" key="2">
    <source>
        <dbReference type="Proteomes" id="UP000800094"/>
    </source>
</evidence>
<dbReference type="GeneID" id="54582717"/>
<keyword evidence="2" id="KW-1185">Reference proteome</keyword>
<evidence type="ECO:0000313" key="1">
    <source>
        <dbReference type="EMBL" id="KAF2247780.1"/>
    </source>
</evidence>
<dbReference type="EMBL" id="ML987197">
    <property type="protein sequence ID" value="KAF2247780.1"/>
    <property type="molecule type" value="Genomic_DNA"/>
</dbReference>
<dbReference type="Proteomes" id="UP000800094">
    <property type="component" value="Unassembled WGS sequence"/>
</dbReference>
<gene>
    <name evidence="1" type="ORF">BU26DRAFT_520839</name>
</gene>
<sequence length="293" mass="32422">MGAHPRAGARVPDINVTVQQLYWSRILWATRTDGIFGRPALYPALQELQASCNDTRKPVNDLVSAWNGYQTLTGRGNEGAVRSIRGISRQIWHRYDPERADRLANAQICKAASDARNAIPFVAEAAQALHTSVSSVSLSLEAVAKATYLWFDRDNIGTPDTKRLAKWAYQAMTASGLADYRQTLFDQADVNGKRQMMAVYMDVATASLSMHQSLLVVSAFREKVVWIDNYYYGVQVARKCGEMDEAAQTEPEARDGVAVLHGRFTAGLSAEEVVADMDTWGVQMTEVTLNGLR</sequence>
<protein>
    <submittedName>
        <fullName evidence="1">Uncharacterized protein</fullName>
    </submittedName>
</protein>
<dbReference type="AlphaFoldDB" id="A0A6A6IDY2"/>
<reference evidence="1" key="1">
    <citation type="journal article" date="2020" name="Stud. Mycol.">
        <title>101 Dothideomycetes genomes: a test case for predicting lifestyles and emergence of pathogens.</title>
        <authorList>
            <person name="Haridas S."/>
            <person name="Albert R."/>
            <person name="Binder M."/>
            <person name="Bloem J."/>
            <person name="Labutti K."/>
            <person name="Salamov A."/>
            <person name="Andreopoulos B."/>
            <person name="Baker S."/>
            <person name="Barry K."/>
            <person name="Bills G."/>
            <person name="Bluhm B."/>
            <person name="Cannon C."/>
            <person name="Castanera R."/>
            <person name="Culley D."/>
            <person name="Daum C."/>
            <person name="Ezra D."/>
            <person name="Gonzalez J."/>
            <person name="Henrissat B."/>
            <person name="Kuo A."/>
            <person name="Liang C."/>
            <person name="Lipzen A."/>
            <person name="Lutzoni F."/>
            <person name="Magnuson J."/>
            <person name="Mondo S."/>
            <person name="Nolan M."/>
            <person name="Ohm R."/>
            <person name="Pangilinan J."/>
            <person name="Park H.-J."/>
            <person name="Ramirez L."/>
            <person name="Alfaro M."/>
            <person name="Sun H."/>
            <person name="Tritt A."/>
            <person name="Yoshinaga Y."/>
            <person name="Zwiers L.-H."/>
            <person name="Turgeon B."/>
            <person name="Goodwin S."/>
            <person name="Spatafora J."/>
            <person name="Crous P."/>
            <person name="Grigoriev I."/>
        </authorList>
    </citation>
    <scope>NUCLEOTIDE SEQUENCE</scope>
    <source>
        <strain evidence="1">CBS 122368</strain>
    </source>
</reference>